<dbReference type="EMBL" id="FPAA01000003">
    <property type="protein sequence ID" value="SFS50519.1"/>
    <property type="molecule type" value="Genomic_DNA"/>
</dbReference>
<dbReference type="AlphaFoldDB" id="A0A1I6QDH0"/>
<evidence type="ECO:0000313" key="1">
    <source>
        <dbReference type="EMBL" id="SFS50519.1"/>
    </source>
</evidence>
<evidence type="ECO:0000313" key="2">
    <source>
        <dbReference type="Proteomes" id="UP000198660"/>
    </source>
</evidence>
<name>A0A1I6QDH0_9BACL</name>
<sequence>MMKRTFILAQKRYNQSIINVRDEIDPLCQENDAVVGRTMFVDDSRGRLSEARSACHGLKNECL</sequence>
<protein>
    <submittedName>
        <fullName evidence="1">Uncharacterized protein</fullName>
    </submittedName>
</protein>
<reference evidence="2" key="1">
    <citation type="submission" date="2016-10" db="EMBL/GenBank/DDBJ databases">
        <authorList>
            <person name="Varghese N."/>
            <person name="Submissions S."/>
        </authorList>
    </citation>
    <scope>NUCLEOTIDE SEQUENCE [LARGE SCALE GENOMIC DNA]</scope>
    <source>
        <strain evidence="2">DSM 45789</strain>
    </source>
</reference>
<dbReference type="Proteomes" id="UP000198660">
    <property type="component" value="Unassembled WGS sequence"/>
</dbReference>
<keyword evidence="2" id="KW-1185">Reference proteome</keyword>
<gene>
    <name evidence="1" type="ORF">SAMN05444972_10380</name>
</gene>
<organism evidence="1 2">
    <name type="scientific">Marininema halotolerans</name>
    <dbReference type="NCBI Taxonomy" id="1155944"/>
    <lineage>
        <taxon>Bacteria</taxon>
        <taxon>Bacillati</taxon>
        <taxon>Bacillota</taxon>
        <taxon>Bacilli</taxon>
        <taxon>Bacillales</taxon>
        <taxon>Thermoactinomycetaceae</taxon>
        <taxon>Marininema</taxon>
    </lineage>
</organism>
<proteinExistence type="predicted"/>
<accession>A0A1I6QDH0</accession>